<protein>
    <submittedName>
        <fullName evidence="2">Uncharacterized protein</fullName>
    </submittedName>
</protein>
<dbReference type="Proteomes" id="UP000189464">
    <property type="component" value="Chromosome"/>
</dbReference>
<evidence type="ECO:0000313" key="3">
    <source>
        <dbReference type="Proteomes" id="UP000189464"/>
    </source>
</evidence>
<dbReference type="OrthoDB" id="2941987at2"/>
<sequence>MMKNWKSKAVSGLLALTILVPSAAFATDALDHKKGTADGRKFAHHQLFNQEKQQQFKAKLLELVSKYTPDSLAEWQAALAKQEQLWEELKAKQPVPQQRPEISEETREKLQSLGEQVKSGQITQEQAREQLKALGIDGFKHKMVIKNHPQMPDELKEKLAAIGENLKKGTITQEQAEEQLKALGIEKPALPKGKLKAQKDRPELPAEVKQKLETIKADVESGKLSKEQAREEMQKLVLKPRKDGHPMAQLMEAVEANDEAKIKELLPQMLKQLQERNNNLSNKISESK</sequence>
<dbReference type="AlphaFoldDB" id="A0A1S6ITP4"/>
<feature type="chain" id="PRO_5010527300" evidence="1">
    <location>
        <begin position="27"/>
        <end position="288"/>
    </location>
</feature>
<keyword evidence="1" id="KW-0732">Signal</keyword>
<accession>A0A1S6ITP4</accession>
<evidence type="ECO:0000313" key="2">
    <source>
        <dbReference type="EMBL" id="AQS58144.1"/>
    </source>
</evidence>
<proteinExistence type="predicted"/>
<reference evidence="2 3" key="1">
    <citation type="journal article" date="2016" name="Int. J. Syst. Evol. Microbiol.">
        <title>Desulfotomaculum ferrireducens sp. nov., a moderately thermophilic sulfate-reducing and dissimilatory Fe(III)-reducing bacterium isolated from compost.</title>
        <authorList>
            <person name="Yang G."/>
            <person name="Guo J."/>
            <person name="Zhuang L."/>
            <person name="Yuan Y."/>
            <person name="Zhou S."/>
        </authorList>
    </citation>
    <scope>NUCLEOTIDE SEQUENCE [LARGE SCALE GENOMIC DNA]</scope>
    <source>
        <strain evidence="2 3">GSS09</strain>
    </source>
</reference>
<dbReference type="EMBL" id="CP019698">
    <property type="protein sequence ID" value="AQS58144.1"/>
    <property type="molecule type" value="Genomic_DNA"/>
</dbReference>
<evidence type="ECO:0000256" key="1">
    <source>
        <dbReference type="SAM" id="SignalP"/>
    </source>
</evidence>
<dbReference type="RefSeq" id="WP_077713109.1">
    <property type="nucleotide sequence ID" value="NZ_CP019698.1"/>
</dbReference>
<dbReference type="KEGG" id="dfg:B0537_02970"/>
<dbReference type="STRING" id="1833852.B0537_02970"/>
<feature type="signal peptide" evidence="1">
    <location>
        <begin position="1"/>
        <end position="26"/>
    </location>
</feature>
<gene>
    <name evidence="2" type="ORF">B0537_02970</name>
</gene>
<name>A0A1S6ITP4_9FIRM</name>
<organism evidence="2 3">
    <name type="scientific">Desulforamulus ferrireducens</name>
    <dbReference type="NCBI Taxonomy" id="1833852"/>
    <lineage>
        <taxon>Bacteria</taxon>
        <taxon>Bacillati</taxon>
        <taxon>Bacillota</taxon>
        <taxon>Clostridia</taxon>
        <taxon>Eubacteriales</taxon>
        <taxon>Peptococcaceae</taxon>
        <taxon>Desulforamulus</taxon>
    </lineage>
</organism>
<keyword evidence="3" id="KW-1185">Reference proteome</keyword>